<reference evidence="1 2" key="1">
    <citation type="journal article" date="2013" name="Genome Biol.">
        <title>The genome sequence of the most widely cultivated cacao type and its use to identify candidate genes regulating pod color.</title>
        <authorList>
            <person name="Motamayor J.C."/>
            <person name="Mockaitis K."/>
            <person name="Schmutz J."/>
            <person name="Haiminen N."/>
            <person name="Iii D.L."/>
            <person name="Cornejo O."/>
            <person name="Findley S.D."/>
            <person name="Zheng P."/>
            <person name="Utro F."/>
            <person name="Royaert S."/>
            <person name="Saski C."/>
            <person name="Jenkins J."/>
            <person name="Podicheti R."/>
            <person name="Zhao M."/>
            <person name="Scheffler B.E."/>
            <person name="Stack J.C."/>
            <person name="Feltus F.A."/>
            <person name="Mustiga G.M."/>
            <person name="Amores F."/>
            <person name="Phillips W."/>
            <person name="Marelli J.P."/>
            <person name="May G.D."/>
            <person name="Shapiro H."/>
            <person name="Ma J."/>
            <person name="Bustamante C.D."/>
            <person name="Schnell R.J."/>
            <person name="Main D."/>
            <person name="Gilbert D."/>
            <person name="Parida L."/>
            <person name="Kuhn D.N."/>
        </authorList>
    </citation>
    <scope>NUCLEOTIDE SEQUENCE [LARGE SCALE GENOMIC DNA]</scope>
    <source>
        <strain evidence="2">cv. Matina 1-6</strain>
    </source>
</reference>
<dbReference type="Gramene" id="EOY06294">
    <property type="protein sequence ID" value="EOY06294"/>
    <property type="gene ID" value="TCM_021074"/>
</dbReference>
<sequence>MQPKHPMAGSRASVQCAPRQPPWPGPIANYTSSNVCPNILAYKGPALNSFLGQTVPTGSLVVQHLHSSWGMEQVAFSRHTCLHAHPLPHMWQYCASAIPKD</sequence>
<keyword evidence="2" id="KW-1185">Reference proteome</keyword>
<dbReference type="AlphaFoldDB" id="A0A061EVJ9"/>
<gene>
    <name evidence="1" type="ORF">TCM_021074</name>
</gene>
<accession>A0A061EVJ9</accession>
<evidence type="ECO:0000313" key="2">
    <source>
        <dbReference type="Proteomes" id="UP000026915"/>
    </source>
</evidence>
<dbReference type="HOGENOM" id="CLU_2296794_0_0_1"/>
<evidence type="ECO:0000313" key="1">
    <source>
        <dbReference type="EMBL" id="EOY06294.1"/>
    </source>
</evidence>
<dbReference type="Proteomes" id="UP000026915">
    <property type="component" value="Chromosome 4"/>
</dbReference>
<organism evidence="1 2">
    <name type="scientific">Theobroma cacao</name>
    <name type="common">Cacao</name>
    <name type="synonym">Cocoa</name>
    <dbReference type="NCBI Taxonomy" id="3641"/>
    <lineage>
        <taxon>Eukaryota</taxon>
        <taxon>Viridiplantae</taxon>
        <taxon>Streptophyta</taxon>
        <taxon>Embryophyta</taxon>
        <taxon>Tracheophyta</taxon>
        <taxon>Spermatophyta</taxon>
        <taxon>Magnoliopsida</taxon>
        <taxon>eudicotyledons</taxon>
        <taxon>Gunneridae</taxon>
        <taxon>Pentapetalae</taxon>
        <taxon>rosids</taxon>
        <taxon>malvids</taxon>
        <taxon>Malvales</taxon>
        <taxon>Malvaceae</taxon>
        <taxon>Byttnerioideae</taxon>
        <taxon>Theobroma</taxon>
    </lineage>
</organism>
<name>A0A061EVJ9_THECC</name>
<dbReference type="EMBL" id="CM001882">
    <property type="protein sequence ID" value="EOY06294.1"/>
    <property type="molecule type" value="Genomic_DNA"/>
</dbReference>
<proteinExistence type="predicted"/>
<dbReference type="InParanoid" id="A0A061EVJ9"/>
<protein>
    <submittedName>
        <fullName evidence="1">Uncharacterized protein</fullName>
    </submittedName>
</protein>